<dbReference type="EMBL" id="JAJJMA010186321">
    <property type="protein sequence ID" value="MCL7038063.1"/>
    <property type="molecule type" value="Genomic_DNA"/>
</dbReference>
<dbReference type="Pfam" id="PF02179">
    <property type="entry name" value="BAG"/>
    <property type="match status" value="1"/>
</dbReference>
<dbReference type="PANTHER" id="PTHR33322">
    <property type="entry name" value="BAG DOMAIN CONTAINING PROTEIN, EXPRESSED"/>
    <property type="match status" value="1"/>
</dbReference>
<feature type="region of interest" description="Disordered" evidence="2">
    <location>
        <begin position="75"/>
        <end position="96"/>
    </location>
</feature>
<dbReference type="InterPro" id="IPR003103">
    <property type="entry name" value="BAG_domain"/>
</dbReference>
<dbReference type="PANTHER" id="PTHR33322:SF4">
    <property type="entry name" value="BAG DOMAIN CONTAINING PROTEIN, EXPRESSED"/>
    <property type="match status" value="1"/>
</dbReference>
<organism evidence="4 5">
    <name type="scientific">Papaver nudicaule</name>
    <name type="common">Iceland poppy</name>
    <dbReference type="NCBI Taxonomy" id="74823"/>
    <lineage>
        <taxon>Eukaryota</taxon>
        <taxon>Viridiplantae</taxon>
        <taxon>Streptophyta</taxon>
        <taxon>Embryophyta</taxon>
        <taxon>Tracheophyta</taxon>
        <taxon>Spermatophyta</taxon>
        <taxon>Magnoliopsida</taxon>
        <taxon>Ranunculales</taxon>
        <taxon>Papaveraceae</taxon>
        <taxon>Papaveroideae</taxon>
        <taxon>Papaver</taxon>
    </lineage>
</organism>
<evidence type="ECO:0000256" key="1">
    <source>
        <dbReference type="ARBA" id="ARBA00023186"/>
    </source>
</evidence>
<dbReference type="AlphaFoldDB" id="A0AA41SQL3"/>
<keyword evidence="1" id="KW-0143">Chaperone</keyword>
<dbReference type="Proteomes" id="UP001177140">
    <property type="component" value="Unassembled WGS sequence"/>
</dbReference>
<reference evidence="4" key="1">
    <citation type="submission" date="2022-03" db="EMBL/GenBank/DDBJ databases">
        <title>A functionally conserved STORR gene fusion in Papaver species that diverged 16.8 million years ago.</title>
        <authorList>
            <person name="Catania T."/>
        </authorList>
    </citation>
    <scope>NUCLEOTIDE SEQUENCE</scope>
    <source>
        <strain evidence="4">S-191538</strain>
    </source>
</reference>
<dbReference type="GO" id="GO:0006457">
    <property type="term" value="P:protein folding"/>
    <property type="evidence" value="ECO:0007669"/>
    <property type="project" value="TreeGrafter"/>
</dbReference>
<dbReference type="GO" id="GO:0009506">
    <property type="term" value="C:plasmodesma"/>
    <property type="evidence" value="ECO:0007669"/>
    <property type="project" value="TreeGrafter"/>
</dbReference>
<dbReference type="InterPro" id="IPR040400">
    <property type="entry name" value="BAG5/6/7/8"/>
</dbReference>
<accession>A0AA41SQL3</accession>
<dbReference type="GO" id="GO:0051087">
    <property type="term" value="F:protein-folding chaperone binding"/>
    <property type="evidence" value="ECO:0007669"/>
    <property type="project" value="InterPro"/>
</dbReference>
<sequence>MKLICSNTKERLKMNEMLMRLLLRFRGVGSGVRDARKLVIRKAIMLQDRVDEIASGDPMDDAGYAGIQVLEDAKEEEVRNPSEANEGNSMTKFPERSNMDVGKLSVEGENLIEQTVIDIQQPEMIQAFQLLTEIVAELRRSNVLKTKMINSLSQRVESLEKAYSKEKLRRRKKKLENAKI</sequence>
<feature type="compositionally biased region" description="Polar residues" evidence="2">
    <location>
        <begin position="82"/>
        <end position="91"/>
    </location>
</feature>
<gene>
    <name evidence="4" type="ORF">MKW94_014031</name>
</gene>
<keyword evidence="5" id="KW-1185">Reference proteome</keyword>
<evidence type="ECO:0000313" key="4">
    <source>
        <dbReference type="EMBL" id="MCL7038063.1"/>
    </source>
</evidence>
<name>A0AA41SQL3_PAPNU</name>
<dbReference type="SUPFAM" id="SSF63491">
    <property type="entry name" value="BAG domain"/>
    <property type="match status" value="1"/>
</dbReference>
<comment type="caution">
    <text evidence="4">The sequence shown here is derived from an EMBL/GenBank/DDBJ whole genome shotgun (WGS) entry which is preliminary data.</text>
</comment>
<protein>
    <recommendedName>
        <fullName evidence="3">BAG domain-containing protein</fullName>
    </recommendedName>
</protein>
<evidence type="ECO:0000259" key="3">
    <source>
        <dbReference type="Pfam" id="PF02179"/>
    </source>
</evidence>
<proteinExistence type="predicted"/>
<evidence type="ECO:0000256" key="2">
    <source>
        <dbReference type="SAM" id="MobiDB-lite"/>
    </source>
</evidence>
<evidence type="ECO:0000313" key="5">
    <source>
        <dbReference type="Proteomes" id="UP001177140"/>
    </source>
</evidence>
<feature type="domain" description="BAG" evidence="3">
    <location>
        <begin position="8"/>
        <end position="52"/>
    </location>
</feature>